<dbReference type="EMBL" id="JBHPBY010000755">
    <property type="protein sequence ID" value="MFC1854183.1"/>
    <property type="molecule type" value="Genomic_DNA"/>
</dbReference>
<reference evidence="11 12" key="1">
    <citation type="submission" date="2024-09" db="EMBL/GenBank/DDBJ databases">
        <title>Laminarin stimulates single cell rates of sulfate reduction while oxygen inhibits transcriptomic activity in coastal marine sediment.</title>
        <authorList>
            <person name="Lindsay M."/>
            <person name="Orcutt B."/>
            <person name="Emerson D."/>
            <person name="Stepanauskas R."/>
            <person name="D'Angelo T."/>
        </authorList>
    </citation>
    <scope>NUCLEOTIDE SEQUENCE [LARGE SCALE GENOMIC DNA]</scope>
    <source>
        <strain evidence="11">SAG AM-311-K15</strain>
    </source>
</reference>
<keyword evidence="3" id="KW-0329">Glyoxylate bypass</keyword>
<sequence>EQKIPDYLTLLGELNQTPEANIIKLPNISASIPQLQAVIKELRENGYDIPEYPEEPKNEAEKALQARFSVVLGSAVNPVLREGNSDRRPAASVKKFAQKNPHKMMRPWPESGSKARVSHMKAKDFYENENSTTMDKACTVKIEFVDSAGIATVLKENLSLQEGEVIDTTVMNVAALREFYAEQIEEAKKDNILLSLHLKATMMKVSDPIMFGHCVFVYYREALEKHANTLKEIGANVNNGLADVLDKLNRLPDDKKAEIEADIKAVYENRPALAMVDSRHGITNLHVPNNIIVDASMPNVVRDGGKMWNNDDKLQDCIAMVPDRCYATMYKEILEDAKKNGQFDPRTMGNVSNVGLMAKKAEEYGSHDKTFEAASPGTIRVVDDSGTVLLEQIVETGDIFRMCQAKDIAIRDWVKLAVRRARASGSPAIFWLDENRGHDTEIIKKVKKYLPEHDTSGLDLQIMKPQDAMKFTLKRIRKGEDTISVTGNVLRDYLTDLFPIIELGTSARMLSIVPLLKGGGLFETGAGGSAPKHVQQFLKEGHTRWDSLGEYCALVPSLELIVEQTNNDKAAILAETLDQAIAMYLEHGRLPSRKVNEIDNRGSTFYVTLYWAQALAAQNKDSEMQARFAKVAEELEKNEAKITEELLAAQGAPVDIGGYYLPNIDKATKAMRPSATFNAIIDAM</sequence>
<evidence type="ECO:0000256" key="6">
    <source>
        <dbReference type="ARBA" id="ARBA00022842"/>
    </source>
</evidence>
<keyword evidence="5" id="KW-0479">Metal-binding</keyword>
<evidence type="ECO:0000313" key="12">
    <source>
        <dbReference type="Proteomes" id="UP001594351"/>
    </source>
</evidence>
<name>A0ABV6Z6X4_UNCC1</name>
<evidence type="ECO:0000256" key="8">
    <source>
        <dbReference type="ARBA" id="ARBA00023002"/>
    </source>
</evidence>
<dbReference type="InterPro" id="IPR004436">
    <property type="entry name" value="Isocitrate_DH_NADP_mono"/>
</dbReference>
<keyword evidence="8 11" id="KW-0560">Oxidoreductase</keyword>
<feature type="non-terminal residue" evidence="11">
    <location>
        <position position="1"/>
    </location>
</feature>
<gene>
    <name evidence="11" type="ORF">ACFL27_28705</name>
</gene>
<dbReference type="Pfam" id="PF03971">
    <property type="entry name" value="IDH"/>
    <property type="match status" value="1"/>
</dbReference>
<evidence type="ECO:0000256" key="4">
    <source>
        <dbReference type="ARBA" id="ARBA00022532"/>
    </source>
</evidence>
<protein>
    <recommendedName>
        <fullName evidence="2">isocitrate dehydrogenase (NADP(+))</fullName>
        <ecNumber evidence="2">1.1.1.42</ecNumber>
    </recommendedName>
</protein>
<accession>A0ABV6Z6X4</accession>
<evidence type="ECO:0000256" key="2">
    <source>
        <dbReference type="ARBA" id="ARBA00013013"/>
    </source>
</evidence>
<comment type="similarity">
    <text evidence="10">Belongs to the monomeric-type IDH family.</text>
</comment>
<comment type="catalytic activity">
    <reaction evidence="9">
        <text>D-threo-isocitrate + NADP(+) = 2-oxoglutarate + CO2 + NADPH</text>
        <dbReference type="Rhea" id="RHEA:19629"/>
        <dbReference type="ChEBI" id="CHEBI:15562"/>
        <dbReference type="ChEBI" id="CHEBI:16526"/>
        <dbReference type="ChEBI" id="CHEBI:16810"/>
        <dbReference type="ChEBI" id="CHEBI:57783"/>
        <dbReference type="ChEBI" id="CHEBI:58349"/>
        <dbReference type="EC" id="1.1.1.42"/>
    </reaction>
</comment>
<proteinExistence type="inferred from homology"/>
<evidence type="ECO:0000313" key="11">
    <source>
        <dbReference type="EMBL" id="MFC1854183.1"/>
    </source>
</evidence>
<dbReference type="PANTHER" id="PTHR36999:SF1">
    <property type="entry name" value="ISOCITRATE DEHYDROGENASE (NADP(+))"/>
    <property type="match status" value="1"/>
</dbReference>
<dbReference type="EC" id="1.1.1.42" evidence="2"/>
<dbReference type="PANTHER" id="PTHR36999">
    <property type="entry name" value="ISOCITRATE DEHYDROGENASE [NADP]"/>
    <property type="match status" value="1"/>
</dbReference>
<keyword evidence="12" id="KW-1185">Reference proteome</keyword>
<evidence type="ECO:0000256" key="1">
    <source>
        <dbReference type="ARBA" id="ARBA00001946"/>
    </source>
</evidence>
<organism evidence="11 12">
    <name type="scientific">candidate division CSSED10-310 bacterium</name>
    <dbReference type="NCBI Taxonomy" id="2855610"/>
    <lineage>
        <taxon>Bacteria</taxon>
        <taxon>Bacteria division CSSED10-310</taxon>
    </lineage>
</organism>
<comment type="cofactor">
    <cofactor evidence="1">
        <name>Mg(2+)</name>
        <dbReference type="ChEBI" id="CHEBI:18420"/>
    </cofactor>
</comment>
<keyword evidence="4" id="KW-0816">Tricarboxylic acid cycle</keyword>
<dbReference type="GO" id="GO:0004450">
    <property type="term" value="F:isocitrate dehydrogenase (NADP+) activity"/>
    <property type="evidence" value="ECO:0007669"/>
    <property type="project" value="UniProtKB-EC"/>
</dbReference>
<dbReference type="Proteomes" id="UP001594351">
    <property type="component" value="Unassembled WGS sequence"/>
</dbReference>
<keyword evidence="7" id="KW-0521">NADP</keyword>
<evidence type="ECO:0000256" key="10">
    <source>
        <dbReference type="ARBA" id="ARBA00046318"/>
    </source>
</evidence>
<evidence type="ECO:0000256" key="7">
    <source>
        <dbReference type="ARBA" id="ARBA00022857"/>
    </source>
</evidence>
<keyword evidence="6" id="KW-0460">Magnesium</keyword>
<comment type="caution">
    <text evidence="11">The sequence shown here is derived from an EMBL/GenBank/DDBJ whole genome shotgun (WGS) entry which is preliminary data.</text>
</comment>
<evidence type="ECO:0000256" key="3">
    <source>
        <dbReference type="ARBA" id="ARBA00022435"/>
    </source>
</evidence>
<evidence type="ECO:0000256" key="9">
    <source>
        <dbReference type="ARBA" id="ARBA00023554"/>
    </source>
</evidence>
<evidence type="ECO:0000256" key="5">
    <source>
        <dbReference type="ARBA" id="ARBA00022723"/>
    </source>
</evidence>
<dbReference type="SUPFAM" id="SSF53659">
    <property type="entry name" value="Isocitrate/Isopropylmalate dehydrogenase-like"/>
    <property type="match status" value="1"/>
</dbReference>
<dbReference type="NCBIfam" id="TIGR00178">
    <property type="entry name" value="monomer_idh"/>
    <property type="match status" value="1"/>
</dbReference>